<evidence type="ECO:0000256" key="1">
    <source>
        <dbReference type="ARBA" id="ARBA00001709"/>
    </source>
</evidence>
<protein>
    <recommendedName>
        <fullName evidence="2">3-hydroxyisobutyryl-CoA hydrolase</fullName>
        <ecNumber evidence="2">3.1.2.4</ecNumber>
    </recommendedName>
</protein>
<proteinExistence type="predicted"/>
<dbReference type="EMBL" id="KJ605395">
    <property type="protein sequence ID" value="AIU93555.1"/>
    <property type="molecule type" value="Genomic_DNA"/>
</dbReference>
<reference evidence="5" key="1">
    <citation type="submission" date="2014-03" db="EMBL/GenBank/DDBJ databases">
        <authorList>
            <person name="Zhang G."/>
            <person name="Zhu L."/>
            <person name="Fang P."/>
        </authorList>
    </citation>
    <scope>NUCLEOTIDE SEQUENCE</scope>
    <source>
        <strain evidence="5">NS1</strain>
        <plasmid evidence="5">pNSL1</plasmid>
    </source>
</reference>
<dbReference type="EC" id="3.1.2.4" evidence="2"/>
<evidence type="ECO:0000256" key="3">
    <source>
        <dbReference type="ARBA" id="ARBA00022801"/>
    </source>
</evidence>
<dbReference type="GO" id="GO:0006574">
    <property type="term" value="P:L-valine catabolic process"/>
    <property type="evidence" value="ECO:0007669"/>
    <property type="project" value="TreeGrafter"/>
</dbReference>
<sequence>MESEIGYIRQGAFGRIVLNRPAALNALTTSMVHQLHTTLDAWETEPGRALILESSSPKAFCAGGDIRQIRQNTLDGVHEESERFFSSEYRLNARLATLSTPVVSLIDGICMGGGLGLSVHGTFRVVSDAALLSMPETAIGFFPDVGASYFLSRLPGALGIFLGLTGYRMNAADAIYTGLATHYVSDVNDVLHVLSEAPQRSIDEILRALGPDTDGTLGQPQLAEHRQAIDWCFGAPTLSEISSRLAADDSPWAQETLNTLAKASPQSLEVTFAAISAGRQQSLERCLEMELRIALHLVQTPDFIEGVRAGLVDKDRAPNWDKMELMEFDVLAAGVWDRSV</sequence>
<comment type="catalytic activity">
    <reaction evidence="1">
        <text>3-hydroxy-2-methylpropanoyl-CoA + H2O = 3-hydroxy-2-methylpropanoate + CoA + H(+)</text>
        <dbReference type="Rhea" id="RHEA:20888"/>
        <dbReference type="ChEBI" id="CHEBI:11805"/>
        <dbReference type="ChEBI" id="CHEBI:15377"/>
        <dbReference type="ChEBI" id="CHEBI:15378"/>
        <dbReference type="ChEBI" id="CHEBI:57287"/>
        <dbReference type="ChEBI" id="CHEBI:57340"/>
        <dbReference type="EC" id="3.1.2.4"/>
    </reaction>
</comment>
<dbReference type="PANTHER" id="PTHR43176">
    <property type="entry name" value="3-HYDROXYISOBUTYRYL-COA HYDROLASE-RELATED"/>
    <property type="match status" value="1"/>
</dbReference>
<dbReference type="PANTHER" id="PTHR43176:SF3">
    <property type="entry name" value="3-HYDROXYISOBUTYRYL-COA HYDROLASE, MITOCHONDRIAL"/>
    <property type="match status" value="1"/>
</dbReference>
<keyword evidence="3" id="KW-0378">Hydrolase</keyword>
<keyword evidence="5" id="KW-0614">Plasmid</keyword>
<gene>
    <name evidence="5" type="ORF">LRS1606.121</name>
</gene>
<evidence type="ECO:0000313" key="5">
    <source>
        <dbReference type="EMBL" id="AIU93555.1"/>
    </source>
</evidence>
<dbReference type="GO" id="GO:0003860">
    <property type="term" value="F:3-hydroxyisobutyryl-CoA hydrolase activity"/>
    <property type="evidence" value="ECO:0007669"/>
    <property type="project" value="UniProtKB-EC"/>
</dbReference>
<dbReference type="CDD" id="cd06558">
    <property type="entry name" value="crotonase-like"/>
    <property type="match status" value="1"/>
</dbReference>
<dbReference type="SUPFAM" id="SSF52096">
    <property type="entry name" value="ClpP/crotonase"/>
    <property type="match status" value="1"/>
</dbReference>
<name>A0A097SPV3_9NOCA</name>
<dbReference type="InterPro" id="IPR032259">
    <property type="entry name" value="HIBYL-CoA-H"/>
</dbReference>
<evidence type="ECO:0000259" key="4">
    <source>
        <dbReference type="Pfam" id="PF16113"/>
    </source>
</evidence>
<evidence type="ECO:0000256" key="2">
    <source>
        <dbReference type="ARBA" id="ARBA00011915"/>
    </source>
</evidence>
<dbReference type="AlphaFoldDB" id="A0A097SPV3"/>
<feature type="domain" description="Enoyl-CoA hydratase/isomerase" evidence="4">
    <location>
        <begin position="14"/>
        <end position="328"/>
    </location>
</feature>
<accession>A0A097SPV3</accession>
<dbReference type="InterPro" id="IPR045004">
    <property type="entry name" value="ECH_dom"/>
</dbReference>
<dbReference type="InterPro" id="IPR029045">
    <property type="entry name" value="ClpP/crotonase-like_dom_sf"/>
</dbReference>
<organism evidence="5">
    <name type="scientific">Rhodococcus sp. NS1</name>
    <dbReference type="NCBI Taxonomy" id="402236"/>
    <lineage>
        <taxon>Bacteria</taxon>
        <taxon>Bacillati</taxon>
        <taxon>Actinomycetota</taxon>
        <taxon>Actinomycetes</taxon>
        <taxon>Mycobacteriales</taxon>
        <taxon>Nocardiaceae</taxon>
        <taxon>Rhodococcus</taxon>
    </lineage>
</organism>
<geneLocation type="plasmid" evidence="5">
    <name>pNSL1</name>
</geneLocation>
<dbReference type="Gene3D" id="3.90.226.10">
    <property type="entry name" value="2-enoyl-CoA Hydratase, Chain A, domain 1"/>
    <property type="match status" value="1"/>
</dbReference>
<dbReference type="NCBIfam" id="NF004127">
    <property type="entry name" value="PRK05617.1"/>
    <property type="match status" value="1"/>
</dbReference>
<dbReference type="Pfam" id="PF16113">
    <property type="entry name" value="ECH_2"/>
    <property type="match status" value="1"/>
</dbReference>